<accession>A0A368JV66</accession>
<feature type="transmembrane region" description="Helical" evidence="1">
    <location>
        <begin position="118"/>
        <end position="136"/>
    </location>
</feature>
<evidence type="ECO:0008006" key="4">
    <source>
        <dbReference type="Google" id="ProtNLM"/>
    </source>
</evidence>
<feature type="transmembrane region" description="Helical" evidence="1">
    <location>
        <begin position="12"/>
        <end position="33"/>
    </location>
</feature>
<keyword evidence="3" id="KW-1185">Reference proteome</keyword>
<comment type="caution">
    <text evidence="2">The sequence shown here is derived from an EMBL/GenBank/DDBJ whole genome shotgun (WGS) entry which is preliminary data.</text>
</comment>
<feature type="transmembrane region" description="Helical" evidence="1">
    <location>
        <begin position="176"/>
        <end position="193"/>
    </location>
</feature>
<sequence>MAVKSSSFVSVLLPLAMLSLVLGILTGLVRLGWGISVSETAGQHGALMVGSFLGTVILLERAVVFKNRWTLLAPALNGLSLPAFVLGWPVAGLWLLIGGSIGMALLTYVFLIQYRYNYYYVLFGGSICLVIGNGLALKTGFFPFAVPWWIAFLLLTIVAERLELSRFLPVKPGQGLLLWGAIGVFLVGVLKPFHGSGQGLTGVGMMAVAVWLLRFDMAVKSLRKAGQPRYSGTMLLLGYGWLLLSGLLFALPLGFSFIYDAGLHTFFAGFVFSMIFAHAPIILPGILGRQGVFFHPILYVGSIGQLFGLLIRTLGDWQGDSVCRMAGGLIQGIAIGIFLICMVVIVVRFHKKPTT</sequence>
<gene>
    <name evidence="2" type="ORF">DUE52_04395</name>
</gene>
<feature type="transmembrane region" description="Helical" evidence="1">
    <location>
        <begin position="45"/>
        <end position="65"/>
    </location>
</feature>
<evidence type="ECO:0000313" key="2">
    <source>
        <dbReference type="EMBL" id="RCR70836.1"/>
    </source>
</evidence>
<dbReference type="OrthoDB" id="9811974at2"/>
<dbReference type="EMBL" id="QOWE01000003">
    <property type="protein sequence ID" value="RCR70836.1"/>
    <property type="molecule type" value="Genomic_DNA"/>
</dbReference>
<feature type="transmembrane region" description="Helical" evidence="1">
    <location>
        <begin position="265"/>
        <end position="286"/>
    </location>
</feature>
<feature type="transmembrane region" description="Helical" evidence="1">
    <location>
        <begin position="293"/>
        <end position="314"/>
    </location>
</feature>
<feature type="transmembrane region" description="Helical" evidence="1">
    <location>
        <begin position="326"/>
        <end position="347"/>
    </location>
</feature>
<protein>
    <recommendedName>
        <fullName evidence="4">NnrS family protein</fullName>
    </recommendedName>
</protein>
<evidence type="ECO:0000256" key="1">
    <source>
        <dbReference type="SAM" id="Phobius"/>
    </source>
</evidence>
<proteinExistence type="predicted"/>
<feature type="transmembrane region" description="Helical" evidence="1">
    <location>
        <begin position="236"/>
        <end position="259"/>
    </location>
</feature>
<dbReference type="AlphaFoldDB" id="A0A368JV66"/>
<keyword evidence="1" id="KW-0472">Membrane</keyword>
<feature type="transmembrane region" description="Helical" evidence="1">
    <location>
        <begin position="85"/>
        <end position="111"/>
    </location>
</feature>
<reference evidence="2 3" key="1">
    <citation type="submission" date="2018-07" db="EMBL/GenBank/DDBJ databases">
        <title>Genome analysis of Larkinella rosea.</title>
        <authorList>
            <person name="Zhou Z."/>
            <person name="Wang G."/>
        </authorList>
    </citation>
    <scope>NUCLEOTIDE SEQUENCE [LARGE SCALE GENOMIC DNA]</scope>
    <source>
        <strain evidence="3">zzj9</strain>
    </source>
</reference>
<keyword evidence="1" id="KW-1133">Transmembrane helix</keyword>
<keyword evidence="1" id="KW-0812">Transmembrane</keyword>
<feature type="transmembrane region" description="Helical" evidence="1">
    <location>
        <begin position="199"/>
        <end position="215"/>
    </location>
</feature>
<evidence type="ECO:0000313" key="3">
    <source>
        <dbReference type="Proteomes" id="UP000253383"/>
    </source>
</evidence>
<feature type="transmembrane region" description="Helical" evidence="1">
    <location>
        <begin position="142"/>
        <end position="164"/>
    </location>
</feature>
<dbReference type="Proteomes" id="UP000253383">
    <property type="component" value="Unassembled WGS sequence"/>
</dbReference>
<name>A0A368JV66_9BACT</name>
<organism evidence="2 3">
    <name type="scientific">Larkinella punicea</name>
    <dbReference type="NCBI Taxonomy" id="2315727"/>
    <lineage>
        <taxon>Bacteria</taxon>
        <taxon>Pseudomonadati</taxon>
        <taxon>Bacteroidota</taxon>
        <taxon>Cytophagia</taxon>
        <taxon>Cytophagales</taxon>
        <taxon>Spirosomataceae</taxon>
        <taxon>Larkinella</taxon>
    </lineage>
</organism>